<dbReference type="InterPro" id="IPR018277">
    <property type="entry name" value="Ribosomal_eS19_CS"/>
</dbReference>
<dbReference type="GO" id="GO:0000028">
    <property type="term" value="P:ribosomal small subunit assembly"/>
    <property type="evidence" value="ECO:0007669"/>
    <property type="project" value="TreeGrafter"/>
</dbReference>
<protein>
    <recommendedName>
        <fullName evidence="4">Small ribosomal subunit protein eS19</fullName>
    </recommendedName>
</protein>
<feature type="compositionally biased region" description="Basic and acidic residues" evidence="5">
    <location>
        <begin position="155"/>
        <end position="165"/>
    </location>
</feature>
<keyword evidence="3 4" id="KW-0687">Ribonucleoprotein</keyword>
<dbReference type="PANTHER" id="PTHR11710">
    <property type="entry name" value="40S RIBOSOMAL PROTEIN S19"/>
    <property type="match status" value="1"/>
</dbReference>
<dbReference type="HAMAP" id="MF_01474">
    <property type="entry name" value="Ribosomal_eS19"/>
    <property type="match status" value="1"/>
</dbReference>
<dbReference type="GO" id="GO:0003723">
    <property type="term" value="F:RNA binding"/>
    <property type="evidence" value="ECO:0007669"/>
    <property type="project" value="TreeGrafter"/>
</dbReference>
<evidence type="ECO:0000256" key="1">
    <source>
        <dbReference type="ARBA" id="ARBA00010014"/>
    </source>
</evidence>
<dbReference type="InterPro" id="IPR036390">
    <property type="entry name" value="WH_DNA-bd_sf"/>
</dbReference>
<dbReference type="GO" id="GO:0003735">
    <property type="term" value="F:structural constituent of ribosome"/>
    <property type="evidence" value="ECO:0007669"/>
    <property type="project" value="InterPro"/>
</dbReference>
<evidence type="ECO:0000256" key="2">
    <source>
        <dbReference type="ARBA" id="ARBA00022980"/>
    </source>
</evidence>
<dbReference type="GO" id="GO:0022627">
    <property type="term" value="C:cytosolic small ribosomal subunit"/>
    <property type="evidence" value="ECO:0007669"/>
    <property type="project" value="TreeGrafter"/>
</dbReference>
<comment type="function">
    <text evidence="4">May be involved in maturation of the 30S ribosomal subunit.</text>
</comment>
<proteinExistence type="inferred from homology"/>
<feature type="region of interest" description="Disordered" evidence="5">
    <location>
        <begin position="87"/>
        <end position="110"/>
    </location>
</feature>
<dbReference type="Pfam" id="PF01090">
    <property type="entry name" value="Ribosomal_S19e"/>
    <property type="match status" value="1"/>
</dbReference>
<dbReference type="AlphaFoldDB" id="A0A830GJD7"/>
<name>A0A830GJD7_9EURY</name>
<evidence type="ECO:0000256" key="5">
    <source>
        <dbReference type="SAM" id="MobiDB-lite"/>
    </source>
</evidence>
<feature type="compositionally biased region" description="Polar residues" evidence="5">
    <location>
        <begin position="87"/>
        <end position="97"/>
    </location>
</feature>
<dbReference type="InterPro" id="IPR027548">
    <property type="entry name" value="Ribosomal_eS19_archaeal"/>
</dbReference>
<dbReference type="EMBL" id="BMOU01000002">
    <property type="protein sequence ID" value="GGN91703.1"/>
    <property type="molecule type" value="Genomic_DNA"/>
</dbReference>
<accession>A0A830GJD7</accession>
<keyword evidence="7" id="KW-1185">Reference proteome</keyword>
<dbReference type="InterPro" id="IPR036388">
    <property type="entry name" value="WH-like_DNA-bd_sf"/>
</dbReference>
<dbReference type="GO" id="GO:0006412">
    <property type="term" value="P:translation"/>
    <property type="evidence" value="ECO:0007669"/>
    <property type="project" value="UniProtKB-UniRule"/>
</dbReference>
<dbReference type="Gene3D" id="1.10.10.10">
    <property type="entry name" value="Winged helix-like DNA-binding domain superfamily/Winged helix DNA-binding domain"/>
    <property type="match status" value="1"/>
</dbReference>
<dbReference type="Proteomes" id="UP000605784">
    <property type="component" value="Unassembled WGS sequence"/>
</dbReference>
<reference evidence="6" key="1">
    <citation type="journal article" date="2014" name="Int. J. Syst. Evol. Microbiol.">
        <title>Complete genome sequence of Corynebacterium casei LMG S-19264T (=DSM 44701T), isolated from a smear-ripened cheese.</title>
        <authorList>
            <consortium name="US DOE Joint Genome Institute (JGI-PGF)"/>
            <person name="Walter F."/>
            <person name="Albersmeier A."/>
            <person name="Kalinowski J."/>
            <person name="Ruckert C."/>
        </authorList>
    </citation>
    <scope>NUCLEOTIDE SEQUENCE</scope>
    <source>
        <strain evidence="6">JCM 17820</strain>
    </source>
</reference>
<evidence type="ECO:0000313" key="6">
    <source>
        <dbReference type="EMBL" id="GGN91703.1"/>
    </source>
</evidence>
<reference evidence="6" key="2">
    <citation type="submission" date="2020-09" db="EMBL/GenBank/DDBJ databases">
        <authorList>
            <person name="Sun Q."/>
            <person name="Ohkuma M."/>
        </authorList>
    </citation>
    <scope>NUCLEOTIDE SEQUENCE</scope>
    <source>
        <strain evidence="6">JCM 17820</strain>
    </source>
</reference>
<dbReference type="PROSITE" id="PS00628">
    <property type="entry name" value="RIBOSOMAL_S19E"/>
    <property type="match status" value="1"/>
</dbReference>
<dbReference type="NCBIfam" id="NF006811">
    <property type="entry name" value="PRK09333.1"/>
    <property type="match status" value="1"/>
</dbReference>
<dbReference type="InterPro" id="IPR001266">
    <property type="entry name" value="Ribosomal_eS19"/>
</dbReference>
<gene>
    <name evidence="4" type="primary">rps19e</name>
    <name evidence="6" type="ORF">GCM10009030_14960</name>
</gene>
<dbReference type="SUPFAM" id="SSF46785">
    <property type="entry name" value="Winged helix' DNA-binding domain"/>
    <property type="match status" value="1"/>
</dbReference>
<dbReference type="SMART" id="SM01413">
    <property type="entry name" value="Ribosomal_S19e"/>
    <property type="match status" value="1"/>
</dbReference>
<keyword evidence="2 4" id="KW-0689">Ribosomal protein</keyword>
<sequence>MRLNDADGKQVPMTTLYDAPAEDLIEALTEKLEDEDDIEAPEWVAVAKTGVDRELPPEQADFWARRAASLLRKVAVDGPVGVNSLRSEYGTSKQGTTRYRVRPHQKSKGSGNIIRTALQQLEDAGYVETSENDGRRVTGDGQALLDDTAGEVIQDLDRPELERYA</sequence>
<organism evidence="6 7">
    <name type="scientific">Haloarcula pellucida</name>
    <dbReference type="NCBI Taxonomy" id="1427151"/>
    <lineage>
        <taxon>Archaea</taxon>
        <taxon>Methanobacteriati</taxon>
        <taxon>Methanobacteriota</taxon>
        <taxon>Stenosarchaea group</taxon>
        <taxon>Halobacteria</taxon>
        <taxon>Halobacteriales</taxon>
        <taxon>Haloarculaceae</taxon>
        <taxon>Haloarcula</taxon>
    </lineage>
</organism>
<comment type="subunit">
    <text evidence="4">Part of the 30S ribosomal subunit.</text>
</comment>
<evidence type="ECO:0000313" key="7">
    <source>
        <dbReference type="Proteomes" id="UP000605784"/>
    </source>
</evidence>
<evidence type="ECO:0000256" key="3">
    <source>
        <dbReference type="ARBA" id="ARBA00023274"/>
    </source>
</evidence>
<comment type="similarity">
    <text evidence="1 4">Belongs to the eukaryotic ribosomal protein eS19 family.</text>
</comment>
<dbReference type="PANTHER" id="PTHR11710:SF0">
    <property type="entry name" value="40S RIBOSOMAL PROTEIN S19"/>
    <property type="match status" value="1"/>
</dbReference>
<feature type="region of interest" description="Disordered" evidence="5">
    <location>
        <begin position="128"/>
        <end position="165"/>
    </location>
</feature>
<evidence type="ECO:0000256" key="4">
    <source>
        <dbReference type="HAMAP-Rule" id="MF_01474"/>
    </source>
</evidence>
<comment type="caution">
    <text evidence="6">The sequence shown here is derived from an EMBL/GenBank/DDBJ whole genome shotgun (WGS) entry which is preliminary data.</text>
</comment>